<organism evidence="1 2">
    <name type="scientific">Limnoraphis robusta CS-951</name>
    <dbReference type="NCBI Taxonomy" id="1637645"/>
    <lineage>
        <taxon>Bacteria</taxon>
        <taxon>Bacillati</taxon>
        <taxon>Cyanobacteriota</taxon>
        <taxon>Cyanophyceae</taxon>
        <taxon>Oscillatoriophycideae</taxon>
        <taxon>Oscillatoriales</taxon>
        <taxon>Sirenicapillariaceae</taxon>
        <taxon>Limnoraphis</taxon>
    </lineage>
</organism>
<dbReference type="Proteomes" id="UP000033607">
    <property type="component" value="Unassembled WGS sequence"/>
</dbReference>
<dbReference type="PANTHER" id="PTHR14136:SF17">
    <property type="entry name" value="BTB_POZ DOMAIN-CONTAINING PROTEIN KCTD9"/>
    <property type="match status" value="1"/>
</dbReference>
<dbReference type="EMBL" id="LATL02000144">
    <property type="protein sequence ID" value="KKD39430.1"/>
    <property type="molecule type" value="Genomic_DNA"/>
</dbReference>
<dbReference type="PANTHER" id="PTHR14136">
    <property type="entry name" value="BTB_POZ DOMAIN-CONTAINING PROTEIN KCTD9"/>
    <property type="match status" value="1"/>
</dbReference>
<dbReference type="Gene3D" id="2.160.20.80">
    <property type="entry name" value="E3 ubiquitin-protein ligase SopA"/>
    <property type="match status" value="3"/>
</dbReference>
<dbReference type="InterPro" id="IPR001646">
    <property type="entry name" value="5peptide_repeat"/>
</dbReference>
<accession>A0A0F5YML4</accession>
<reference evidence="1 2" key="1">
    <citation type="submission" date="2015-06" db="EMBL/GenBank/DDBJ databases">
        <title>Draft genome assembly of filamentous brackish cyanobacterium Limnoraphis robusta strain CS-951.</title>
        <authorList>
            <person name="Willis A."/>
            <person name="Parks M."/>
            <person name="Burford M.A."/>
        </authorList>
    </citation>
    <scope>NUCLEOTIDE SEQUENCE [LARGE SCALE GENOMIC DNA]</scope>
    <source>
        <strain evidence="1 2">CS-951</strain>
    </source>
</reference>
<evidence type="ECO:0008006" key="3">
    <source>
        <dbReference type="Google" id="ProtNLM"/>
    </source>
</evidence>
<dbReference type="SUPFAM" id="SSF141571">
    <property type="entry name" value="Pentapeptide repeat-like"/>
    <property type="match status" value="2"/>
</dbReference>
<sequence>MANEEHLAQLKQGVEMWNQWRENNLEVKPDLRAADLSGADLSGANLWMADLWSADLWGADLRGTDLSDTNLWRADLRGANLGDADLSGAYLWRADLRGADLTGVNLMNANLSEADLWGANLESANLSEANLWKADFRGVYLKGTIIDLQTSWEKKWKLVWQILNQGTEGLDLGEADLREANLWKADLSRANLINADLWGADLREVNLTCADLWGVNLSQADLSGANLSEADLWKANLRGADLSQANFSQANLTEANLCATQVLGTNFEEATLTGACIEDWDLNRSTRLQRVNCEYIYLKENKQERCPRDANKTLGVGEFTKLFQPALETVDITFQSGIDWQAFYLAFQTLQVEYGTENLSIFALEMNGEQDLLIRLRTSPFIDKSELEFDAKKYYNKQLDILENQYKKELGDEGKNLEENRNKSKNLLEIIHKLARDSYNKGIMEVKGSH</sequence>
<dbReference type="RefSeq" id="WP_046277107.1">
    <property type="nucleotide sequence ID" value="NZ_LATL02000144.1"/>
</dbReference>
<name>A0A0F5YML4_9CYAN</name>
<proteinExistence type="predicted"/>
<dbReference type="Pfam" id="PF00805">
    <property type="entry name" value="Pentapeptide"/>
    <property type="match status" value="4"/>
</dbReference>
<evidence type="ECO:0000313" key="1">
    <source>
        <dbReference type="EMBL" id="KKD39430.1"/>
    </source>
</evidence>
<protein>
    <recommendedName>
        <fullName evidence="3">Pentapeptide repeat-containing protein</fullName>
    </recommendedName>
</protein>
<dbReference type="InterPro" id="IPR051082">
    <property type="entry name" value="Pentapeptide-BTB/POZ_domain"/>
</dbReference>
<evidence type="ECO:0000313" key="2">
    <source>
        <dbReference type="Proteomes" id="UP000033607"/>
    </source>
</evidence>
<dbReference type="OrthoDB" id="516320at2"/>
<gene>
    <name evidence="1" type="ORF">WN50_03460</name>
</gene>
<comment type="caution">
    <text evidence="1">The sequence shown here is derived from an EMBL/GenBank/DDBJ whole genome shotgun (WGS) entry which is preliminary data.</text>
</comment>
<dbReference type="PATRIC" id="fig|1637645.4.peg.2936"/>
<dbReference type="AlphaFoldDB" id="A0A0F5YML4"/>